<protein>
    <submittedName>
        <fullName evidence="7">Sodium:proton antiporter</fullName>
    </submittedName>
</protein>
<organism evidence="7 8">
    <name type="scientific">Chromobacterium alticapitis</name>
    <dbReference type="NCBI Taxonomy" id="2073169"/>
    <lineage>
        <taxon>Bacteria</taxon>
        <taxon>Pseudomonadati</taxon>
        <taxon>Pseudomonadota</taxon>
        <taxon>Betaproteobacteria</taxon>
        <taxon>Neisseriales</taxon>
        <taxon>Chromobacteriaceae</taxon>
        <taxon>Chromobacterium</taxon>
    </lineage>
</organism>
<dbReference type="PANTHER" id="PTHR43021:SF2">
    <property type="entry name" value="CATION_H+ EXCHANGER DOMAIN-CONTAINING PROTEIN"/>
    <property type="match status" value="1"/>
</dbReference>
<feature type="transmembrane region" description="Helical" evidence="5">
    <location>
        <begin position="197"/>
        <end position="218"/>
    </location>
</feature>
<dbReference type="GO" id="GO:0015297">
    <property type="term" value="F:antiporter activity"/>
    <property type="evidence" value="ECO:0007669"/>
    <property type="project" value="InterPro"/>
</dbReference>
<dbReference type="Pfam" id="PF00999">
    <property type="entry name" value="Na_H_Exchanger"/>
    <property type="match status" value="1"/>
</dbReference>
<evidence type="ECO:0000256" key="3">
    <source>
        <dbReference type="ARBA" id="ARBA00022989"/>
    </source>
</evidence>
<keyword evidence="8" id="KW-1185">Reference proteome</keyword>
<feature type="transmembrane region" description="Helical" evidence="5">
    <location>
        <begin position="157"/>
        <end position="177"/>
    </location>
</feature>
<dbReference type="GO" id="GO:1902600">
    <property type="term" value="P:proton transmembrane transport"/>
    <property type="evidence" value="ECO:0007669"/>
    <property type="project" value="InterPro"/>
</dbReference>
<feature type="transmembrane region" description="Helical" evidence="5">
    <location>
        <begin position="62"/>
        <end position="80"/>
    </location>
</feature>
<dbReference type="Proteomes" id="UP000237082">
    <property type="component" value="Unassembled WGS sequence"/>
</dbReference>
<reference evidence="8" key="1">
    <citation type="submission" date="2018-02" db="EMBL/GenBank/DDBJ databases">
        <authorList>
            <person name="O'Hara-Hanley K."/>
            <person name="Soby S."/>
        </authorList>
    </citation>
    <scope>NUCLEOTIDE SEQUENCE [LARGE SCALE GENOMIC DNA]</scope>
    <source>
        <strain evidence="8">MWU14-2602</strain>
    </source>
</reference>
<feature type="transmembrane region" description="Helical" evidence="5">
    <location>
        <begin position="38"/>
        <end position="56"/>
    </location>
</feature>
<keyword evidence="3 5" id="KW-1133">Transmembrane helix</keyword>
<evidence type="ECO:0000256" key="1">
    <source>
        <dbReference type="ARBA" id="ARBA00004141"/>
    </source>
</evidence>
<accession>A0A2S5DBB4</accession>
<evidence type="ECO:0000259" key="6">
    <source>
        <dbReference type="Pfam" id="PF00999"/>
    </source>
</evidence>
<gene>
    <name evidence="7" type="ORF">C2I19_19295</name>
</gene>
<feature type="transmembrane region" description="Helical" evidence="5">
    <location>
        <begin position="101"/>
        <end position="121"/>
    </location>
</feature>
<comment type="subcellular location">
    <subcellularLocation>
        <location evidence="1">Membrane</location>
        <topology evidence="1">Multi-pass membrane protein</topology>
    </subcellularLocation>
</comment>
<dbReference type="AlphaFoldDB" id="A0A2S5DBB4"/>
<feature type="transmembrane region" description="Helical" evidence="5">
    <location>
        <begin position="303"/>
        <end position="324"/>
    </location>
</feature>
<dbReference type="GO" id="GO:0016020">
    <property type="term" value="C:membrane"/>
    <property type="evidence" value="ECO:0007669"/>
    <property type="project" value="UniProtKB-SubCell"/>
</dbReference>
<dbReference type="OrthoDB" id="8617652at2"/>
<dbReference type="EMBL" id="PQWB01000127">
    <property type="protein sequence ID" value="POZ60359.1"/>
    <property type="molecule type" value="Genomic_DNA"/>
</dbReference>
<evidence type="ECO:0000256" key="4">
    <source>
        <dbReference type="ARBA" id="ARBA00023136"/>
    </source>
</evidence>
<feature type="transmembrane region" description="Helical" evidence="5">
    <location>
        <begin position="230"/>
        <end position="257"/>
    </location>
</feature>
<evidence type="ECO:0000313" key="7">
    <source>
        <dbReference type="EMBL" id="POZ60359.1"/>
    </source>
</evidence>
<feature type="domain" description="Cation/H+ exchanger transmembrane" evidence="6">
    <location>
        <begin position="26"/>
        <end position="375"/>
    </location>
</feature>
<proteinExistence type="predicted"/>
<dbReference type="InterPro" id="IPR038770">
    <property type="entry name" value="Na+/solute_symporter_sf"/>
</dbReference>
<evidence type="ECO:0000256" key="5">
    <source>
        <dbReference type="SAM" id="Phobius"/>
    </source>
</evidence>
<dbReference type="InterPro" id="IPR006153">
    <property type="entry name" value="Cation/H_exchanger_TM"/>
</dbReference>
<comment type="caution">
    <text evidence="7">The sequence shown here is derived from an EMBL/GenBank/DDBJ whole genome shotgun (WGS) entry which is preliminary data.</text>
</comment>
<evidence type="ECO:0000313" key="8">
    <source>
        <dbReference type="Proteomes" id="UP000237082"/>
    </source>
</evidence>
<dbReference type="PANTHER" id="PTHR43021">
    <property type="entry name" value="NA(+)/H(+) ANTIPORTER-RELATED"/>
    <property type="match status" value="1"/>
</dbReference>
<feature type="transmembrane region" description="Helical" evidence="5">
    <location>
        <begin position="366"/>
        <end position="385"/>
    </location>
</feature>
<sequence>MMTLPQWHNLMLNPLAAFGVLLALGVIGGQIAVRVARLPAITGYIVTGLIIGPYSLNLLNQQLLNEAALFVQLALGIALFEAGRRVDLRWLRVEKTLLATSLLYCLLVFGALFALLSGGGFGAPASLMLASLGMATSPIVVLEIARESRADGQVSERLLTATALSSLLAMTGFALALSYSHLSADHSVEDGILTPGWLLLGSVALGLAAGLATTQLNRWLGGHQREAQRVLLFGLIALVVGLADMLQLLAMLALLIAGMSTRNLRHGYTVSEPGILSLSHVFTVAFFVSAGAQLSPQALAAHWQLALLCLLLRCGIGMLVWWLAARGNGLSRKQGALLGLALSPMNSGSSLLLGLGMLSLGEAAQSFSAALMAALLINEIFAPILSRLALRLAGETAGASHA</sequence>
<evidence type="ECO:0000256" key="2">
    <source>
        <dbReference type="ARBA" id="ARBA00022692"/>
    </source>
</evidence>
<dbReference type="Gene3D" id="1.20.1530.20">
    <property type="match status" value="1"/>
</dbReference>
<name>A0A2S5DBB4_9NEIS</name>
<feature type="transmembrane region" description="Helical" evidence="5">
    <location>
        <begin position="336"/>
        <end position="360"/>
    </location>
</feature>
<keyword evidence="2 5" id="KW-0812">Transmembrane</keyword>
<keyword evidence="4 5" id="KW-0472">Membrane</keyword>
<feature type="transmembrane region" description="Helical" evidence="5">
    <location>
        <begin position="127"/>
        <end position="145"/>
    </location>
</feature>
<feature type="transmembrane region" description="Helical" evidence="5">
    <location>
        <begin position="12"/>
        <end position="31"/>
    </location>
</feature>